<reference evidence="3" key="1">
    <citation type="submission" date="2016-06" db="UniProtKB">
        <authorList>
            <consortium name="WormBaseParasite"/>
        </authorList>
    </citation>
    <scope>IDENTIFICATION</scope>
</reference>
<organism evidence="3">
    <name type="scientific">Soboliphyme baturini</name>
    <dbReference type="NCBI Taxonomy" id="241478"/>
    <lineage>
        <taxon>Eukaryota</taxon>
        <taxon>Metazoa</taxon>
        <taxon>Ecdysozoa</taxon>
        <taxon>Nematoda</taxon>
        <taxon>Enoplea</taxon>
        <taxon>Dorylaimia</taxon>
        <taxon>Dioctophymatida</taxon>
        <taxon>Dioctophymatoidea</taxon>
        <taxon>Soboliphymatidae</taxon>
        <taxon>Soboliphyme</taxon>
    </lineage>
</organism>
<evidence type="ECO:0000313" key="3">
    <source>
        <dbReference type="WBParaSite" id="SBAD_0001305401-mRNA-1"/>
    </source>
</evidence>
<dbReference type="WBParaSite" id="SBAD_0001305401-mRNA-1">
    <property type="protein sequence ID" value="SBAD_0001305401-mRNA-1"/>
    <property type="gene ID" value="SBAD_0001305401"/>
</dbReference>
<gene>
    <name evidence="1" type="ORF">SBAD_LOCUS12644</name>
</gene>
<accession>A0A183J9U6</accession>
<reference evidence="1 2" key="2">
    <citation type="submission" date="2018-11" db="EMBL/GenBank/DDBJ databases">
        <authorList>
            <consortium name="Pathogen Informatics"/>
        </authorList>
    </citation>
    <scope>NUCLEOTIDE SEQUENCE [LARGE SCALE GENOMIC DNA]</scope>
</reference>
<dbReference type="EMBL" id="UZAM01018386">
    <property type="protein sequence ID" value="VDP50517.1"/>
    <property type="molecule type" value="Genomic_DNA"/>
</dbReference>
<sequence>MSYAAVRLTFAKELVSRPGWIERLVMRQKLATCPIDHGAMEVEDEETAIPTATSIDCGDLQRSNERS</sequence>
<protein>
    <submittedName>
        <fullName evidence="3">Transposase</fullName>
    </submittedName>
</protein>
<name>A0A183J9U6_9BILA</name>
<dbReference type="AlphaFoldDB" id="A0A183J9U6"/>
<evidence type="ECO:0000313" key="1">
    <source>
        <dbReference type="EMBL" id="VDP50517.1"/>
    </source>
</evidence>
<proteinExistence type="predicted"/>
<keyword evidence="2" id="KW-1185">Reference proteome</keyword>
<evidence type="ECO:0000313" key="2">
    <source>
        <dbReference type="Proteomes" id="UP000270296"/>
    </source>
</evidence>
<dbReference type="Proteomes" id="UP000270296">
    <property type="component" value="Unassembled WGS sequence"/>
</dbReference>